<keyword evidence="5" id="KW-1185">Reference proteome</keyword>
<evidence type="ECO:0000313" key="4">
    <source>
        <dbReference type="EMBL" id="TVU24294.1"/>
    </source>
</evidence>
<dbReference type="EMBL" id="RWGY01000013">
    <property type="protein sequence ID" value="TVU24294.1"/>
    <property type="molecule type" value="Genomic_DNA"/>
</dbReference>
<dbReference type="Pfam" id="PF02458">
    <property type="entry name" value="Transferase"/>
    <property type="match status" value="1"/>
</dbReference>
<keyword evidence="3" id="KW-0012">Acyltransferase</keyword>
<dbReference type="Gene3D" id="3.30.559.10">
    <property type="entry name" value="Chloramphenicol acetyltransferase-like domain"/>
    <property type="match status" value="1"/>
</dbReference>
<evidence type="ECO:0000256" key="2">
    <source>
        <dbReference type="ARBA" id="ARBA00022679"/>
    </source>
</evidence>
<sequence length="277" mass="29763">MATTMVAFGQATCGAALDPVPVIDRASVFVPTNPLRVEFDHRGAEFKLPVGTENACISGESSDDEVVVHRVRFSPSSISSLKSRASPPAASRRGPYSTVQCVVAHLWRCITAARRLEGNAVTVARVAVDGSARLRHPPVPQEYIGNAVLWARPIATAAKLAATPLAHAVELVSRAVARTDDRYFRSSGAVEEEGLVPTADAAKMVLSPDGEALGFPFRYIDFGSARIRGVTEEGLVFPVPSLCGDGSVYAYVNLFRRHMDVFRDCYYSLLAAGVSRL</sequence>
<organism evidence="4 5">
    <name type="scientific">Eragrostis curvula</name>
    <name type="common">weeping love grass</name>
    <dbReference type="NCBI Taxonomy" id="38414"/>
    <lineage>
        <taxon>Eukaryota</taxon>
        <taxon>Viridiplantae</taxon>
        <taxon>Streptophyta</taxon>
        <taxon>Embryophyta</taxon>
        <taxon>Tracheophyta</taxon>
        <taxon>Spermatophyta</taxon>
        <taxon>Magnoliopsida</taxon>
        <taxon>Liliopsida</taxon>
        <taxon>Poales</taxon>
        <taxon>Poaceae</taxon>
        <taxon>PACMAD clade</taxon>
        <taxon>Chloridoideae</taxon>
        <taxon>Eragrostideae</taxon>
        <taxon>Eragrostidinae</taxon>
        <taxon>Eragrostis</taxon>
    </lineage>
</organism>
<dbReference type="InterPro" id="IPR023213">
    <property type="entry name" value="CAT-like_dom_sf"/>
</dbReference>
<comment type="caution">
    <text evidence="4">The sequence shown here is derived from an EMBL/GenBank/DDBJ whole genome shotgun (WGS) entry which is preliminary data.</text>
</comment>
<dbReference type="AlphaFoldDB" id="A0A5J9ULH1"/>
<name>A0A5J9ULH1_9POAL</name>
<evidence type="ECO:0000313" key="5">
    <source>
        <dbReference type="Proteomes" id="UP000324897"/>
    </source>
</evidence>
<dbReference type="Proteomes" id="UP000324897">
    <property type="component" value="Chromosome 2"/>
</dbReference>
<dbReference type="InterPro" id="IPR050317">
    <property type="entry name" value="Plant_Fungal_Acyltransferase"/>
</dbReference>
<evidence type="ECO:0000256" key="3">
    <source>
        <dbReference type="ARBA" id="ARBA00023315"/>
    </source>
</evidence>
<proteinExistence type="inferred from homology"/>
<dbReference type="PANTHER" id="PTHR31642:SF184">
    <property type="entry name" value="SPERMIDINE HYDROXYCINNAMOYL TRANSFERASE"/>
    <property type="match status" value="1"/>
</dbReference>
<dbReference type="PANTHER" id="PTHR31642">
    <property type="entry name" value="TRICHOTHECENE 3-O-ACETYLTRANSFERASE"/>
    <property type="match status" value="1"/>
</dbReference>
<protein>
    <submittedName>
        <fullName evidence="4">Uncharacterized protein</fullName>
    </submittedName>
</protein>
<evidence type="ECO:0000256" key="1">
    <source>
        <dbReference type="ARBA" id="ARBA00009861"/>
    </source>
</evidence>
<reference evidence="4 5" key="1">
    <citation type="journal article" date="2019" name="Sci. Rep.">
        <title>A high-quality genome of Eragrostis curvula grass provides insights into Poaceae evolution and supports new strategies to enhance forage quality.</title>
        <authorList>
            <person name="Carballo J."/>
            <person name="Santos B.A.C.M."/>
            <person name="Zappacosta D."/>
            <person name="Garbus I."/>
            <person name="Selva J.P."/>
            <person name="Gallo C.A."/>
            <person name="Diaz A."/>
            <person name="Albertini E."/>
            <person name="Caccamo M."/>
            <person name="Echenique V."/>
        </authorList>
    </citation>
    <scope>NUCLEOTIDE SEQUENCE [LARGE SCALE GENOMIC DNA]</scope>
    <source>
        <strain evidence="5">cv. Victoria</strain>
        <tissue evidence="4">Leaf</tissue>
    </source>
</reference>
<feature type="non-terminal residue" evidence="4">
    <location>
        <position position="1"/>
    </location>
</feature>
<gene>
    <name evidence="4" type="ORF">EJB05_26718</name>
</gene>
<dbReference type="OrthoDB" id="671439at2759"/>
<keyword evidence="2" id="KW-0808">Transferase</keyword>
<comment type="similarity">
    <text evidence="1">Belongs to the plant acyltransferase family.</text>
</comment>
<accession>A0A5J9ULH1</accession>
<dbReference type="GO" id="GO:0016747">
    <property type="term" value="F:acyltransferase activity, transferring groups other than amino-acyl groups"/>
    <property type="evidence" value="ECO:0007669"/>
    <property type="project" value="TreeGrafter"/>
</dbReference>
<dbReference type="Gramene" id="TVU24294">
    <property type="protein sequence ID" value="TVU24294"/>
    <property type="gene ID" value="EJB05_26718"/>
</dbReference>